<dbReference type="SUPFAM" id="SSF49764">
    <property type="entry name" value="HSP20-like chaperones"/>
    <property type="match status" value="1"/>
</dbReference>
<evidence type="ECO:0000313" key="7">
    <source>
        <dbReference type="Proteomes" id="UP000701853"/>
    </source>
</evidence>
<feature type="domain" description="SHSP" evidence="5">
    <location>
        <begin position="44"/>
        <end position="154"/>
    </location>
</feature>
<evidence type="ECO:0000256" key="2">
    <source>
        <dbReference type="PROSITE-ProRule" id="PRU00285"/>
    </source>
</evidence>
<dbReference type="PROSITE" id="PS01031">
    <property type="entry name" value="SHSP"/>
    <property type="match status" value="1"/>
</dbReference>
<evidence type="ECO:0000313" key="6">
    <source>
        <dbReference type="EMBL" id="KAG8493306.1"/>
    </source>
</evidence>
<keyword evidence="4" id="KW-1133">Transmembrane helix</keyword>
<protein>
    <recommendedName>
        <fullName evidence="5">SHSP domain-containing protein</fullName>
    </recommendedName>
</protein>
<keyword evidence="1" id="KW-0346">Stress response</keyword>
<keyword evidence="4" id="KW-0812">Transmembrane</keyword>
<dbReference type="AlphaFoldDB" id="A0A8J5Z7N3"/>
<dbReference type="OrthoDB" id="1431247at2759"/>
<evidence type="ECO:0000259" key="5">
    <source>
        <dbReference type="PROSITE" id="PS01031"/>
    </source>
</evidence>
<keyword evidence="4" id="KW-0472">Membrane</keyword>
<evidence type="ECO:0000256" key="3">
    <source>
        <dbReference type="RuleBase" id="RU003616"/>
    </source>
</evidence>
<feature type="transmembrane region" description="Helical" evidence="4">
    <location>
        <begin position="42"/>
        <end position="69"/>
    </location>
</feature>
<gene>
    <name evidence="6" type="ORF">CXB51_010709</name>
</gene>
<dbReference type="InterPro" id="IPR031107">
    <property type="entry name" value="Small_HSP"/>
</dbReference>
<sequence length="162" mass="18723">MEFSFPSYQLSPLYYYLLPSSTFSPTSFFLKTMLIGLKPQKLTFILLNFLVTLCHGKFSFPLPYIIYVLETRVRKKEIKVEVEDLRCLIIRTEAINDSTKPVTDFKRKFRLPGSIDIGRISAKYEDGVLTITVPVPMTFRRGSFYINHADVPDRVEDLVRAA</sequence>
<dbReference type="CDD" id="cd06464">
    <property type="entry name" value="ACD_sHsps-like"/>
    <property type="match status" value="1"/>
</dbReference>
<organism evidence="6 7">
    <name type="scientific">Gossypium anomalum</name>
    <dbReference type="NCBI Taxonomy" id="47600"/>
    <lineage>
        <taxon>Eukaryota</taxon>
        <taxon>Viridiplantae</taxon>
        <taxon>Streptophyta</taxon>
        <taxon>Embryophyta</taxon>
        <taxon>Tracheophyta</taxon>
        <taxon>Spermatophyta</taxon>
        <taxon>Magnoliopsida</taxon>
        <taxon>eudicotyledons</taxon>
        <taxon>Gunneridae</taxon>
        <taxon>Pentapetalae</taxon>
        <taxon>rosids</taxon>
        <taxon>malvids</taxon>
        <taxon>Malvales</taxon>
        <taxon>Malvaceae</taxon>
        <taxon>Malvoideae</taxon>
        <taxon>Gossypium</taxon>
    </lineage>
</organism>
<dbReference type="PANTHER" id="PTHR11527">
    <property type="entry name" value="HEAT-SHOCK PROTEIN 20 FAMILY MEMBER"/>
    <property type="match status" value="1"/>
</dbReference>
<name>A0A8J5Z7N3_9ROSI</name>
<comment type="caution">
    <text evidence="6">The sequence shown here is derived from an EMBL/GenBank/DDBJ whole genome shotgun (WGS) entry which is preliminary data.</text>
</comment>
<dbReference type="Proteomes" id="UP000701853">
    <property type="component" value="Chromosome 5"/>
</dbReference>
<dbReference type="EMBL" id="JAHUZN010000005">
    <property type="protein sequence ID" value="KAG8493306.1"/>
    <property type="molecule type" value="Genomic_DNA"/>
</dbReference>
<feature type="transmembrane region" description="Helical" evidence="4">
    <location>
        <begin position="13"/>
        <end position="30"/>
    </location>
</feature>
<proteinExistence type="inferred from homology"/>
<accession>A0A8J5Z7N3</accession>
<keyword evidence="7" id="KW-1185">Reference proteome</keyword>
<reference evidence="6 7" key="1">
    <citation type="journal article" date="2021" name="bioRxiv">
        <title>The Gossypium anomalum genome as a resource for cotton improvement and evolutionary analysis of hybrid incompatibility.</title>
        <authorList>
            <person name="Grover C.E."/>
            <person name="Yuan D."/>
            <person name="Arick M.A."/>
            <person name="Miller E.R."/>
            <person name="Hu G."/>
            <person name="Peterson D.G."/>
            <person name="Wendel J.F."/>
            <person name="Udall J.A."/>
        </authorList>
    </citation>
    <scope>NUCLEOTIDE SEQUENCE [LARGE SCALE GENOMIC DNA]</scope>
    <source>
        <strain evidence="6">JFW-Udall</strain>
        <tissue evidence="6">Leaf</tissue>
    </source>
</reference>
<evidence type="ECO:0000256" key="4">
    <source>
        <dbReference type="SAM" id="Phobius"/>
    </source>
</evidence>
<dbReference type="InterPro" id="IPR008978">
    <property type="entry name" value="HSP20-like_chaperone"/>
</dbReference>
<dbReference type="Pfam" id="PF00011">
    <property type="entry name" value="HSP20"/>
    <property type="match status" value="1"/>
</dbReference>
<dbReference type="Gene3D" id="2.60.40.790">
    <property type="match status" value="1"/>
</dbReference>
<evidence type="ECO:0000256" key="1">
    <source>
        <dbReference type="ARBA" id="ARBA00023016"/>
    </source>
</evidence>
<comment type="similarity">
    <text evidence="2 3">Belongs to the small heat shock protein (HSP20) family.</text>
</comment>
<dbReference type="InterPro" id="IPR002068">
    <property type="entry name" value="A-crystallin/Hsp20_dom"/>
</dbReference>